<evidence type="ECO:0000256" key="1">
    <source>
        <dbReference type="ARBA" id="ARBA00002978"/>
    </source>
</evidence>
<feature type="transmembrane region" description="Helical" evidence="10">
    <location>
        <begin position="136"/>
        <end position="156"/>
    </location>
</feature>
<keyword evidence="6 10" id="KW-0812">Transmembrane</keyword>
<keyword evidence="7 10" id="KW-1133">Transmembrane helix</keyword>
<dbReference type="InterPro" id="IPR032816">
    <property type="entry name" value="VTT_dom"/>
</dbReference>
<feature type="transmembrane region" description="Helical" evidence="10">
    <location>
        <begin position="88"/>
        <end position="109"/>
    </location>
</feature>
<name>A0A8H6Y7Y8_9AGAR</name>
<evidence type="ECO:0000256" key="2">
    <source>
        <dbReference type="ARBA" id="ARBA00004653"/>
    </source>
</evidence>
<dbReference type="GO" id="GO:0000139">
    <property type="term" value="C:Golgi membrane"/>
    <property type="evidence" value="ECO:0007669"/>
    <property type="project" value="UniProtKB-SubCell"/>
</dbReference>
<evidence type="ECO:0000256" key="7">
    <source>
        <dbReference type="ARBA" id="ARBA00022989"/>
    </source>
</evidence>
<evidence type="ECO:0000256" key="10">
    <source>
        <dbReference type="SAM" id="Phobius"/>
    </source>
</evidence>
<evidence type="ECO:0000313" key="12">
    <source>
        <dbReference type="EMBL" id="KAF7354302.1"/>
    </source>
</evidence>
<evidence type="ECO:0000256" key="8">
    <source>
        <dbReference type="ARBA" id="ARBA00023034"/>
    </source>
</evidence>
<dbReference type="Pfam" id="PF09335">
    <property type="entry name" value="VTT_dom"/>
    <property type="match status" value="1"/>
</dbReference>
<evidence type="ECO:0000256" key="9">
    <source>
        <dbReference type="ARBA" id="ARBA00023136"/>
    </source>
</evidence>
<accession>A0A8H6Y7Y8</accession>
<evidence type="ECO:0000256" key="5">
    <source>
        <dbReference type="ARBA" id="ARBA00020673"/>
    </source>
</evidence>
<evidence type="ECO:0000313" key="13">
    <source>
        <dbReference type="Proteomes" id="UP000620124"/>
    </source>
</evidence>
<dbReference type="EMBL" id="JACAZI010000008">
    <property type="protein sequence ID" value="KAF7354302.1"/>
    <property type="molecule type" value="Genomic_DNA"/>
</dbReference>
<evidence type="ECO:0000259" key="11">
    <source>
        <dbReference type="Pfam" id="PF09335"/>
    </source>
</evidence>
<proteinExistence type="inferred from homology"/>
<feature type="domain" description="VTT" evidence="11">
    <location>
        <begin position="6"/>
        <end position="122"/>
    </location>
</feature>
<comment type="similarity">
    <text evidence="3">Belongs to the TVP38/TMEM64 family.</text>
</comment>
<dbReference type="PANTHER" id="PTHR47549">
    <property type="entry name" value="GOLGI APPARATUS MEMBRANE PROTEIN TVP38-RELATED"/>
    <property type="match status" value="1"/>
</dbReference>
<sequence>MIILSFPPYILSVLCGVAFQFATGCFVDALGTILGEVANYFVFKYACGARGRKLEENNIEYGALAHVVRQGGFWIVLIMRYSAIPGHLLTPIFSTVGVPFLVFLGAAILSVPKSFVSVYVGWAAKPENDANTTAEIVSKVVLGVKLCITIGALWWINRRVKQAKEEYIYSRRKARQAKAKGLQAHINLPLNVPV</sequence>
<dbReference type="Proteomes" id="UP000620124">
    <property type="component" value="Unassembled WGS sequence"/>
</dbReference>
<comment type="function">
    <text evidence="1">Golgi membrane protein involved in vesicular trafficking and spindle migration.</text>
</comment>
<gene>
    <name evidence="12" type="ORF">MVEN_01118500</name>
</gene>
<comment type="subcellular location">
    <subcellularLocation>
        <location evidence="2">Golgi apparatus membrane</location>
        <topology evidence="2">Multi-pass membrane protein</topology>
    </subcellularLocation>
</comment>
<dbReference type="InterPro" id="IPR051076">
    <property type="entry name" value="Golgi_membrane_TVP38/TMEM64"/>
</dbReference>
<evidence type="ECO:0000256" key="6">
    <source>
        <dbReference type="ARBA" id="ARBA00022692"/>
    </source>
</evidence>
<dbReference type="OrthoDB" id="166803at2759"/>
<evidence type="ECO:0000256" key="3">
    <source>
        <dbReference type="ARBA" id="ARBA00008640"/>
    </source>
</evidence>
<dbReference type="PANTHER" id="PTHR47549:SF2">
    <property type="entry name" value="GOLGI APPARATUS MEMBRANE PROTEIN TVP38"/>
    <property type="match status" value="1"/>
</dbReference>
<keyword evidence="8" id="KW-0333">Golgi apparatus</keyword>
<comment type="caution">
    <text evidence="12">The sequence shown here is derived from an EMBL/GenBank/DDBJ whole genome shotgun (WGS) entry which is preliminary data.</text>
</comment>
<dbReference type="AlphaFoldDB" id="A0A8H6Y7Y8"/>
<protein>
    <recommendedName>
        <fullName evidence="4">Golgi apparatus membrane protein TVP38</fullName>
    </recommendedName>
    <alternativeName>
        <fullName evidence="5">Golgi apparatus membrane protein tvp38</fullName>
    </alternativeName>
</protein>
<feature type="transmembrane region" description="Helical" evidence="10">
    <location>
        <begin position="6"/>
        <end position="27"/>
    </location>
</feature>
<keyword evidence="13" id="KW-1185">Reference proteome</keyword>
<organism evidence="12 13">
    <name type="scientific">Mycena venus</name>
    <dbReference type="NCBI Taxonomy" id="2733690"/>
    <lineage>
        <taxon>Eukaryota</taxon>
        <taxon>Fungi</taxon>
        <taxon>Dikarya</taxon>
        <taxon>Basidiomycota</taxon>
        <taxon>Agaricomycotina</taxon>
        <taxon>Agaricomycetes</taxon>
        <taxon>Agaricomycetidae</taxon>
        <taxon>Agaricales</taxon>
        <taxon>Marasmiineae</taxon>
        <taxon>Mycenaceae</taxon>
        <taxon>Mycena</taxon>
    </lineage>
</organism>
<reference evidence="12" key="1">
    <citation type="submission" date="2020-05" db="EMBL/GenBank/DDBJ databases">
        <title>Mycena genomes resolve the evolution of fungal bioluminescence.</title>
        <authorList>
            <person name="Tsai I.J."/>
        </authorList>
    </citation>
    <scope>NUCLEOTIDE SEQUENCE</scope>
    <source>
        <strain evidence="12">CCC161011</strain>
    </source>
</reference>
<evidence type="ECO:0000256" key="4">
    <source>
        <dbReference type="ARBA" id="ARBA00013533"/>
    </source>
</evidence>
<keyword evidence="9 10" id="KW-0472">Membrane</keyword>